<sequence length="127" mass="14735">MERFVELLLIILLGRKTFSDLYVVERAHCSLASRPPRRIIERLLNYRDAALRRAHDLGELQSKGAPVSLFPYIIQQVQETRRQFLLGKQKLTDLKLEYNMLYLSCLRVIVGRKALVLVPGQELVCKI</sequence>
<keyword evidence="1" id="KW-0732">Signal</keyword>
<name>A0AAV7NA74_PLEWA</name>
<feature type="signal peptide" evidence="1">
    <location>
        <begin position="1"/>
        <end position="19"/>
    </location>
</feature>
<feature type="chain" id="PRO_5043989558" evidence="1">
    <location>
        <begin position="20"/>
        <end position="127"/>
    </location>
</feature>
<dbReference type="Proteomes" id="UP001066276">
    <property type="component" value="Chromosome 8"/>
</dbReference>
<accession>A0AAV7NA74</accession>
<evidence type="ECO:0000313" key="2">
    <source>
        <dbReference type="EMBL" id="KAJ1111745.1"/>
    </source>
</evidence>
<evidence type="ECO:0000256" key="1">
    <source>
        <dbReference type="SAM" id="SignalP"/>
    </source>
</evidence>
<gene>
    <name evidence="2" type="ORF">NDU88_000020</name>
</gene>
<evidence type="ECO:0000313" key="3">
    <source>
        <dbReference type="Proteomes" id="UP001066276"/>
    </source>
</evidence>
<protein>
    <submittedName>
        <fullName evidence="2">Uncharacterized protein</fullName>
    </submittedName>
</protein>
<organism evidence="2 3">
    <name type="scientific">Pleurodeles waltl</name>
    <name type="common">Iberian ribbed newt</name>
    <dbReference type="NCBI Taxonomy" id="8319"/>
    <lineage>
        <taxon>Eukaryota</taxon>
        <taxon>Metazoa</taxon>
        <taxon>Chordata</taxon>
        <taxon>Craniata</taxon>
        <taxon>Vertebrata</taxon>
        <taxon>Euteleostomi</taxon>
        <taxon>Amphibia</taxon>
        <taxon>Batrachia</taxon>
        <taxon>Caudata</taxon>
        <taxon>Salamandroidea</taxon>
        <taxon>Salamandridae</taxon>
        <taxon>Pleurodelinae</taxon>
        <taxon>Pleurodeles</taxon>
    </lineage>
</organism>
<dbReference type="EMBL" id="JANPWB010000012">
    <property type="protein sequence ID" value="KAJ1111745.1"/>
    <property type="molecule type" value="Genomic_DNA"/>
</dbReference>
<dbReference type="InterPro" id="IPR042566">
    <property type="entry name" value="L1_C"/>
</dbReference>
<keyword evidence="3" id="KW-1185">Reference proteome</keyword>
<proteinExistence type="predicted"/>
<dbReference type="Gene3D" id="3.30.250.20">
    <property type="entry name" value="L1 transposable element, C-terminal domain"/>
    <property type="match status" value="1"/>
</dbReference>
<comment type="caution">
    <text evidence="2">The sequence shown here is derived from an EMBL/GenBank/DDBJ whole genome shotgun (WGS) entry which is preliminary data.</text>
</comment>
<dbReference type="AlphaFoldDB" id="A0AAV7NA74"/>
<reference evidence="2" key="1">
    <citation type="journal article" date="2022" name="bioRxiv">
        <title>Sequencing and chromosome-scale assembly of the giantPleurodeles waltlgenome.</title>
        <authorList>
            <person name="Brown T."/>
            <person name="Elewa A."/>
            <person name="Iarovenko S."/>
            <person name="Subramanian E."/>
            <person name="Araus A.J."/>
            <person name="Petzold A."/>
            <person name="Susuki M."/>
            <person name="Suzuki K.-i.T."/>
            <person name="Hayashi T."/>
            <person name="Toyoda A."/>
            <person name="Oliveira C."/>
            <person name="Osipova E."/>
            <person name="Leigh N.D."/>
            <person name="Simon A."/>
            <person name="Yun M.H."/>
        </authorList>
    </citation>
    <scope>NUCLEOTIDE SEQUENCE</scope>
    <source>
        <strain evidence="2">20211129_DDA</strain>
        <tissue evidence="2">Liver</tissue>
    </source>
</reference>